<dbReference type="AlphaFoldDB" id="A0A1T1D1B5"/>
<dbReference type="Proteomes" id="UP000242590">
    <property type="component" value="Unassembled WGS sequence"/>
</dbReference>
<name>A0A1T1D1B5_9SYNE</name>
<feature type="compositionally biased region" description="Low complexity" evidence="1">
    <location>
        <begin position="191"/>
        <end position="206"/>
    </location>
</feature>
<comment type="caution">
    <text evidence="2">The sequence shown here is derived from an EMBL/GenBank/DDBJ whole genome shotgun (WGS) entry which is preliminary data.</text>
</comment>
<evidence type="ECO:0000313" key="2">
    <source>
        <dbReference type="EMBL" id="OOV34651.1"/>
    </source>
</evidence>
<dbReference type="Gene3D" id="3.90.1570.30">
    <property type="match status" value="1"/>
</dbReference>
<reference evidence="2 3" key="1">
    <citation type="submission" date="2017-02" db="EMBL/GenBank/DDBJ databases">
        <title>Draft Genome Sequences of 'Candidatus Synechococcus spongiarum', Cyanobacterial Symbionts of the Mediterranean Sponge Aplysina aerophoba from two locations.</title>
        <authorList>
            <person name="Slaby B.M."/>
            <person name="Hentschel U."/>
        </authorList>
    </citation>
    <scope>NUCLEOTIDE SEQUENCE [LARGE SCALE GENOMIC DNA]</scope>
    <source>
        <strain evidence="2">LMB bulk15N</strain>
    </source>
</reference>
<dbReference type="RefSeq" id="WP_143325311.1">
    <property type="nucleotide sequence ID" value="NZ_MWLE01000074.1"/>
</dbReference>
<evidence type="ECO:0000256" key="1">
    <source>
        <dbReference type="SAM" id="MobiDB-lite"/>
    </source>
</evidence>
<evidence type="ECO:0008006" key="4">
    <source>
        <dbReference type="Google" id="ProtNLM"/>
    </source>
</evidence>
<feature type="region of interest" description="Disordered" evidence="1">
    <location>
        <begin position="177"/>
        <end position="211"/>
    </location>
</feature>
<protein>
    <recommendedName>
        <fullName evidence="4">Type I restriction enzyme R protein N-terminal domain-containing protein</fullName>
    </recommendedName>
</protein>
<dbReference type="EMBL" id="MWLE01000074">
    <property type="protein sequence ID" value="OOV34651.1"/>
    <property type="molecule type" value="Genomic_DNA"/>
</dbReference>
<dbReference type="OrthoDB" id="9802848at2"/>
<evidence type="ECO:0000313" key="3">
    <source>
        <dbReference type="Proteomes" id="UP000242590"/>
    </source>
</evidence>
<gene>
    <name evidence="2" type="ORF">BV53_05340</name>
</gene>
<proteinExistence type="predicted"/>
<sequence length="335" mass="37685">MPMPFGDLINVIETIKRRIETHRQSLQQNETRTRTALIDPLLTVLGWDVSDPGLVTPEYNVGQCRADYALINGSDIIPATIVEAKKLNCARNNDEWIQILTYAIAGGVPYAAVTDGNIWELYEVFKHAPLEDRCRLSVKISSTPAHQLALQLLLLWRPNLASGGPVAAQEPVLGTRREPATTEAFHQSVDTSSARTSSAPPSTMTRQPGQRRSSSRIAEYCVDGKNWIQCNNATLLMLSIVQWCAQQHLNGADDYYEKLSRTYAWSGQPILIREIVTEKQRTYYSREEINGWYIFRNIANQTKKEMIGKILRACMRQDGTSPVLNQDLQVKIPNG</sequence>
<accession>A0A1T1D1B5</accession>
<organism evidence="2 3">
    <name type="scientific">Candidatus Synechococcus spongiarum LMB bulk15N</name>
    <dbReference type="NCBI Taxonomy" id="1943583"/>
    <lineage>
        <taxon>Bacteria</taxon>
        <taxon>Bacillati</taxon>
        <taxon>Cyanobacteriota</taxon>
        <taxon>Cyanophyceae</taxon>
        <taxon>Synechococcales</taxon>
        <taxon>Synechococcaceae</taxon>
        <taxon>Synechococcus</taxon>
    </lineage>
</organism>